<name>A0AAN8KQH7_9TELE</name>
<evidence type="ECO:0000313" key="1">
    <source>
        <dbReference type="EMBL" id="KAK6296882.1"/>
    </source>
</evidence>
<accession>A0AAN8KQH7</accession>
<gene>
    <name evidence="1" type="ORF">J4Q44_G00330240</name>
</gene>
<organism evidence="1 2">
    <name type="scientific">Coregonus suidteri</name>
    <dbReference type="NCBI Taxonomy" id="861788"/>
    <lineage>
        <taxon>Eukaryota</taxon>
        <taxon>Metazoa</taxon>
        <taxon>Chordata</taxon>
        <taxon>Craniata</taxon>
        <taxon>Vertebrata</taxon>
        <taxon>Euteleostomi</taxon>
        <taxon>Actinopterygii</taxon>
        <taxon>Neopterygii</taxon>
        <taxon>Teleostei</taxon>
        <taxon>Protacanthopterygii</taxon>
        <taxon>Salmoniformes</taxon>
        <taxon>Salmonidae</taxon>
        <taxon>Coregoninae</taxon>
        <taxon>Coregonus</taxon>
    </lineage>
</organism>
<dbReference type="EMBL" id="JAGTTL010000032">
    <property type="protein sequence ID" value="KAK6296882.1"/>
    <property type="molecule type" value="Genomic_DNA"/>
</dbReference>
<reference evidence="1 2" key="1">
    <citation type="submission" date="2021-04" db="EMBL/GenBank/DDBJ databases">
        <authorList>
            <person name="De Guttry C."/>
            <person name="Zahm M."/>
            <person name="Klopp C."/>
            <person name="Cabau C."/>
            <person name="Louis A."/>
            <person name="Berthelot C."/>
            <person name="Parey E."/>
            <person name="Roest Crollius H."/>
            <person name="Montfort J."/>
            <person name="Robinson-Rechavi M."/>
            <person name="Bucao C."/>
            <person name="Bouchez O."/>
            <person name="Gislard M."/>
            <person name="Lluch J."/>
            <person name="Milhes M."/>
            <person name="Lampietro C."/>
            <person name="Lopez Roques C."/>
            <person name="Donnadieu C."/>
            <person name="Braasch I."/>
            <person name="Desvignes T."/>
            <person name="Postlethwait J."/>
            <person name="Bobe J."/>
            <person name="Wedekind C."/>
            <person name="Guiguen Y."/>
        </authorList>
    </citation>
    <scope>NUCLEOTIDE SEQUENCE [LARGE SCALE GENOMIC DNA]</scope>
    <source>
        <strain evidence="1">Cs_M1</strain>
        <tissue evidence="1">Blood</tissue>
    </source>
</reference>
<dbReference type="AlphaFoldDB" id="A0AAN8KQH7"/>
<comment type="caution">
    <text evidence="1">The sequence shown here is derived from an EMBL/GenBank/DDBJ whole genome shotgun (WGS) entry which is preliminary data.</text>
</comment>
<dbReference type="Proteomes" id="UP001356427">
    <property type="component" value="Unassembled WGS sequence"/>
</dbReference>
<protein>
    <submittedName>
        <fullName evidence="1">Uncharacterized protein</fullName>
    </submittedName>
</protein>
<proteinExistence type="predicted"/>
<dbReference type="PROSITE" id="PS51257">
    <property type="entry name" value="PROKAR_LIPOPROTEIN"/>
    <property type="match status" value="1"/>
</dbReference>
<keyword evidence="2" id="KW-1185">Reference proteome</keyword>
<evidence type="ECO:0000313" key="2">
    <source>
        <dbReference type="Proteomes" id="UP001356427"/>
    </source>
</evidence>
<sequence>MCPTRSAGLLNADREKSLGVSGVSSLACDIAGTPPTTSGESFRIYRLYALFPWRCLLACTERMSGMVHSRCPA</sequence>